<dbReference type="EMBL" id="LASV01000057">
    <property type="protein sequence ID" value="KKA24593.1"/>
    <property type="molecule type" value="Genomic_DNA"/>
</dbReference>
<comment type="caution">
    <text evidence="7">The sequence shown here is derived from an EMBL/GenBank/DDBJ whole genome shotgun (WGS) entry which is preliminary data.</text>
</comment>
<gene>
    <name evidence="7" type="ORF">T310_1381</name>
</gene>
<proteinExistence type="predicted"/>
<evidence type="ECO:0000256" key="4">
    <source>
        <dbReference type="ARBA" id="ARBA00023136"/>
    </source>
</evidence>
<keyword evidence="4 6" id="KW-0472">Membrane</keyword>
<accession>A0A0F4Z3X3</accession>
<evidence type="ECO:0000256" key="6">
    <source>
        <dbReference type="SAM" id="Phobius"/>
    </source>
</evidence>
<dbReference type="GeneID" id="25313732"/>
<dbReference type="GO" id="GO:0022857">
    <property type="term" value="F:transmembrane transporter activity"/>
    <property type="evidence" value="ECO:0007669"/>
    <property type="project" value="InterPro"/>
</dbReference>
<dbReference type="SUPFAM" id="SSF103473">
    <property type="entry name" value="MFS general substrate transporter"/>
    <property type="match status" value="2"/>
</dbReference>
<dbReference type="PANTHER" id="PTHR23502:SF160">
    <property type="entry name" value="MAJOR FACILITATOR SUPERFAMILY (MFS) PROFILE DOMAIN-CONTAINING PROTEIN-RELATED"/>
    <property type="match status" value="1"/>
</dbReference>
<dbReference type="RefSeq" id="XP_013331205.1">
    <property type="nucleotide sequence ID" value="XM_013475751.1"/>
</dbReference>
<evidence type="ECO:0000256" key="5">
    <source>
        <dbReference type="SAM" id="MobiDB-lite"/>
    </source>
</evidence>
<feature type="region of interest" description="Disordered" evidence="5">
    <location>
        <begin position="1"/>
        <end position="24"/>
    </location>
</feature>
<dbReference type="STRING" id="1408163.A0A0F4Z3X3"/>
<organism evidence="7 8">
    <name type="scientific">Rasamsonia emersonii (strain ATCC 16479 / CBS 393.64 / IMI 116815)</name>
    <dbReference type="NCBI Taxonomy" id="1408163"/>
    <lineage>
        <taxon>Eukaryota</taxon>
        <taxon>Fungi</taxon>
        <taxon>Dikarya</taxon>
        <taxon>Ascomycota</taxon>
        <taxon>Pezizomycotina</taxon>
        <taxon>Eurotiomycetes</taxon>
        <taxon>Eurotiomycetidae</taxon>
        <taxon>Eurotiales</taxon>
        <taxon>Trichocomaceae</taxon>
        <taxon>Rasamsonia</taxon>
    </lineage>
</organism>
<comment type="subcellular location">
    <subcellularLocation>
        <location evidence="1">Membrane</location>
        <topology evidence="1">Multi-pass membrane protein</topology>
    </subcellularLocation>
</comment>
<reference evidence="7 8" key="1">
    <citation type="submission" date="2015-04" db="EMBL/GenBank/DDBJ databases">
        <authorList>
            <person name="Heijne W.H."/>
            <person name="Fedorova N.D."/>
            <person name="Nierman W.C."/>
            <person name="Vollebregt A.W."/>
            <person name="Zhao Z."/>
            <person name="Wu L."/>
            <person name="Kumar M."/>
            <person name="Stam H."/>
            <person name="van den Berg M.A."/>
            <person name="Pel H.J."/>
        </authorList>
    </citation>
    <scope>NUCLEOTIDE SEQUENCE [LARGE SCALE GENOMIC DNA]</scope>
    <source>
        <strain evidence="7 8">CBS 393.64</strain>
    </source>
</reference>
<evidence type="ECO:0000256" key="2">
    <source>
        <dbReference type="ARBA" id="ARBA00022692"/>
    </source>
</evidence>
<feature type="region of interest" description="Disordered" evidence="5">
    <location>
        <begin position="358"/>
        <end position="399"/>
    </location>
</feature>
<dbReference type="InterPro" id="IPR011701">
    <property type="entry name" value="MFS"/>
</dbReference>
<name>A0A0F4Z3X3_RASE3</name>
<dbReference type="Pfam" id="PF07690">
    <property type="entry name" value="MFS_1"/>
    <property type="match status" value="1"/>
</dbReference>
<feature type="transmembrane region" description="Helical" evidence="6">
    <location>
        <begin position="204"/>
        <end position="221"/>
    </location>
</feature>
<sequence length="537" mass="57836">MATEVQNTHRLAHSHAREGDIPGTVDLNAAEGDETGYGQALFPVPAEDPNDPLQWPNWKKTAILVIVSFYSFLGNASLLGPSVYITIYSEEFGISPSTASGLVSYPNLAFGFGNNVKDTKKTMFRTDIGRVPHPRSALSQDRTSARYLVINGFVGGLIGASQATTYTGLMIARVFHAFGSGVCESLPVQMVNDIFFLHERGKRIGYYTICLCLGSTGPLYAGYMLAGGYSWRLFFYVVIAFAVALFVAAFFLVEETTYHRPEPKPSPPPTIADEKVEKRHEETVVAAAPPKRKGFISTLKPWSAIDPDAEFFTTMIRSFTYFCVPAVLWVVTSFDEFRAHRRGHDYRLSARTAFHVELGPPGGISDQEEQRHSRGGDATGRAAASDANLTGGADSVRNGGAEEPALDRVLCRGGDGPVRVVLLLYVHAGVRGGLVLREHVGDADRDEPGQAGHLVRDGTIPAELDHGAGVCGGDLGDLLRGAAGQQPGGDYLYDLGEEDPAVYVAVVAGAVAQGDSDGRCSLTKLKQQKSIIINIII</sequence>
<feature type="transmembrane region" description="Helical" evidence="6">
    <location>
        <begin position="233"/>
        <end position="253"/>
    </location>
</feature>
<evidence type="ECO:0000256" key="3">
    <source>
        <dbReference type="ARBA" id="ARBA00022989"/>
    </source>
</evidence>
<keyword evidence="8" id="KW-1185">Reference proteome</keyword>
<dbReference type="Proteomes" id="UP000053958">
    <property type="component" value="Unassembled WGS sequence"/>
</dbReference>
<evidence type="ECO:0000256" key="1">
    <source>
        <dbReference type="ARBA" id="ARBA00004141"/>
    </source>
</evidence>
<dbReference type="PANTHER" id="PTHR23502">
    <property type="entry name" value="MAJOR FACILITATOR SUPERFAMILY"/>
    <property type="match status" value="1"/>
</dbReference>
<dbReference type="OrthoDB" id="2585655at2759"/>
<feature type="transmembrane region" description="Helical" evidence="6">
    <location>
        <begin position="62"/>
        <end position="87"/>
    </location>
</feature>
<dbReference type="GO" id="GO:0005886">
    <property type="term" value="C:plasma membrane"/>
    <property type="evidence" value="ECO:0007669"/>
    <property type="project" value="TreeGrafter"/>
</dbReference>
<evidence type="ECO:0000313" key="7">
    <source>
        <dbReference type="EMBL" id="KKA24593.1"/>
    </source>
</evidence>
<evidence type="ECO:0000313" key="8">
    <source>
        <dbReference type="Proteomes" id="UP000053958"/>
    </source>
</evidence>
<dbReference type="InterPro" id="IPR036259">
    <property type="entry name" value="MFS_trans_sf"/>
</dbReference>
<keyword evidence="2 6" id="KW-0812">Transmembrane</keyword>
<dbReference type="Gene3D" id="1.20.1250.20">
    <property type="entry name" value="MFS general substrate transporter like domains"/>
    <property type="match status" value="1"/>
</dbReference>
<dbReference type="AlphaFoldDB" id="A0A0F4Z3X3"/>
<protein>
    <submittedName>
        <fullName evidence="7">MFS transporter</fullName>
    </submittedName>
</protein>
<keyword evidence="3 6" id="KW-1133">Transmembrane helix</keyword>